<feature type="region of interest" description="Disordered" evidence="1">
    <location>
        <begin position="147"/>
        <end position="232"/>
    </location>
</feature>
<dbReference type="STRING" id="436010.A0A166LFZ6"/>
<feature type="compositionally biased region" description="Basic and acidic residues" evidence="1">
    <location>
        <begin position="195"/>
        <end position="219"/>
    </location>
</feature>
<feature type="compositionally biased region" description="Low complexity" evidence="1">
    <location>
        <begin position="150"/>
        <end position="173"/>
    </location>
</feature>
<dbReference type="AlphaFoldDB" id="A0A166LFZ6"/>
<organism evidence="2 3">
    <name type="scientific">Athelia psychrophila</name>
    <dbReference type="NCBI Taxonomy" id="1759441"/>
    <lineage>
        <taxon>Eukaryota</taxon>
        <taxon>Fungi</taxon>
        <taxon>Dikarya</taxon>
        <taxon>Basidiomycota</taxon>
        <taxon>Agaricomycotina</taxon>
        <taxon>Agaricomycetes</taxon>
        <taxon>Agaricomycetidae</taxon>
        <taxon>Atheliales</taxon>
        <taxon>Atheliaceae</taxon>
        <taxon>Athelia</taxon>
    </lineage>
</organism>
<feature type="compositionally biased region" description="Acidic residues" evidence="1">
    <location>
        <begin position="361"/>
        <end position="374"/>
    </location>
</feature>
<feature type="region of interest" description="Disordered" evidence="1">
    <location>
        <begin position="1"/>
        <end position="33"/>
    </location>
</feature>
<name>A0A166LFZ6_9AGAM</name>
<gene>
    <name evidence="2" type="ORF">FIBSPDRAFT_890027</name>
</gene>
<evidence type="ECO:0000313" key="3">
    <source>
        <dbReference type="Proteomes" id="UP000076532"/>
    </source>
</evidence>
<reference evidence="2 3" key="1">
    <citation type="journal article" date="2016" name="Mol. Biol. Evol.">
        <title>Comparative Genomics of Early-Diverging Mushroom-Forming Fungi Provides Insights into the Origins of Lignocellulose Decay Capabilities.</title>
        <authorList>
            <person name="Nagy L.G."/>
            <person name="Riley R."/>
            <person name="Tritt A."/>
            <person name="Adam C."/>
            <person name="Daum C."/>
            <person name="Floudas D."/>
            <person name="Sun H."/>
            <person name="Yadav J.S."/>
            <person name="Pangilinan J."/>
            <person name="Larsson K.H."/>
            <person name="Matsuura K."/>
            <person name="Barry K."/>
            <person name="Labutti K."/>
            <person name="Kuo R."/>
            <person name="Ohm R.A."/>
            <person name="Bhattacharya S.S."/>
            <person name="Shirouzu T."/>
            <person name="Yoshinaga Y."/>
            <person name="Martin F.M."/>
            <person name="Grigoriev I.V."/>
            <person name="Hibbett D.S."/>
        </authorList>
    </citation>
    <scope>NUCLEOTIDE SEQUENCE [LARGE SCALE GENOMIC DNA]</scope>
    <source>
        <strain evidence="2 3">CBS 109695</strain>
    </source>
</reference>
<protein>
    <submittedName>
        <fullName evidence="2">Uncharacterized protein</fullName>
    </submittedName>
</protein>
<proteinExistence type="predicted"/>
<dbReference type="OrthoDB" id="2552978at2759"/>
<keyword evidence="3" id="KW-1185">Reference proteome</keyword>
<feature type="compositionally biased region" description="Acidic residues" evidence="1">
    <location>
        <begin position="220"/>
        <end position="232"/>
    </location>
</feature>
<accession>A0A166LFZ6</accession>
<evidence type="ECO:0000313" key="2">
    <source>
        <dbReference type="EMBL" id="KZP22914.1"/>
    </source>
</evidence>
<dbReference type="Proteomes" id="UP000076532">
    <property type="component" value="Unassembled WGS sequence"/>
</dbReference>
<feature type="compositionally biased region" description="Basic and acidic residues" evidence="1">
    <location>
        <begin position="292"/>
        <end position="304"/>
    </location>
</feature>
<evidence type="ECO:0000256" key="1">
    <source>
        <dbReference type="SAM" id="MobiDB-lite"/>
    </source>
</evidence>
<feature type="compositionally biased region" description="Acidic residues" evidence="1">
    <location>
        <begin position="316"/>
        <end position="325"/>
    </location>
</feature>
<feature type="region of interest" description="Disordered" evidence="1">
    <location>
        <begin position="292"/>
        <end position="375"/>
    </location>
</feature>
<dbReference type="EMBL" id="KV417536">
    <property type="protein sequence ID" value="KZP22914.1"/>
    <property type="molecule type" value="Genomic_DNA"/>
</dbReference>
<sequence>MASSSSSTGKCKRKPINRPSNATVDLGHQNDPEMSFGTGNAVLFTHTGHEAFTGFTIKAHEADLNRAPGGRSLEPGGKGLIRLEQDDFRMGVKGQAKHANIMPRATGSTIVDVDVGFVDERLDSEGEGAGEQGGSWVDRYDARLLLSSGSFPPKHSSQPPQQSQRRAISPSSSTGWTDIPSDEEIESVSPSELGSSREERRREIANSREERLRAIRERDGDADEGAEMWGGSDEEADAIQTALMDRTAKAIVSSSNAAQLEMRILANHGGDKRFAFLRGRWAKAWGAARAHAHEQKAREEKEAAGKVGLGGLADYGDSDEDSNSDGEERGAVGVGGVGLETHTPQGQEDLNVGVASGEAGAESDDEDEDDDDVDAAVKAARKWRAKEWAEMRRKRLAVGL</sequence>